<feature type="transmembrane region" description="Helical" evidence="1">
    <location>
        <begin position="54"/>
        <end position="72"/>
    </location>
</feature>
<evidence type="ECO:0000313" key="3">
    <source>
        <dbReference type="Proteomes" id="UP000507470"/>
    </source>
</evidence>
<keyword evidence="1" id="KW-0812">Transmembrane</keyword>
<keyword evidence="3" id="KW-1185">Reference proteome</keyword>
<protein>
    <submittedName>
        <fullName evidence="2">Uncharacterized protein</fullName>
    </submittedName>
</protein>
<keyword evidence="1" id="KW-1133">Transmembrane helix</keyword>
<proteinExistence type="predicted"/>
<dbReference type="OrthoDB" id="6153729at2759"/>
<dbReference type="EMBL" id="CACVKT020009601">
    <property type="protein sequence ID" value="CAC5422494.1"/>
    <property type="molecule type" value="Genomic_DNA"/>
</dbReference>
<dbReference type="AlphaFoldDB" id="A0A6J8EPI7"/>
<evidence type="ECO:0000313" key="2">
    <source>
        <dbReference type="EMBL" id="CAC5422494.1"/>
    </source>
</evidence>
<organism evidence="2 3">
    <name type="scientific">Mytilus coruscus</name>
    <name type="common">Sea mussel</name>
    <dbReference type="NCBI Taxonomy" id="42192"/>
    <lineage>
        <taxon>Eukaryota</taxon>
        <taxon>Metazoa</taxon>
        <taxon>Spiralia</taxon>
        <taxon>Lophotrochozoa</taxon>
        <taxon>Mollusca</taxon>
        <taxon>Bivalvia</taxon>
        <taxon>Autobranchia</taxon>
        <taxon>Pteriomorphia</taxon>
        <taxon>Mytilida</taxon>
        <taxon>Mytiloidea</taxon>
        <taxon>Mytilidae</taxon>
        <taxon>Mytilinae</taxon>
        <taxon>Mytilus</taxon>
    </lineage>
</organism>
<accession>A0A6J8EPI7</accession>
<dbReference type="Proteomes" id="UP000507470">
    <property type="component" value="Unassembled WGS sequence"/>
</dbReference>
<gene>
    <name evidence="2" type="ORF">MCOR_54542</name>
</gene>
<evidence type="ECO:0000256" key="1">
    <source>
        <dbReference type="SAM" id="Phobius"/>
    </source>
</evidence>
<keyword evidence="1" id="KW-0472">Membrane</keyword>
<feature type="transmembrane region" description="Helical" evidence="1">
    <location>
        <begin position="23"/>
        <end position="42"/>
    </location>
</feature>
<reference evidence="2 3" key="1">
    <citation type="submission" date="2020-06" db="EMBL/GenBank/DDBJ databases">
        <authorList>
            <person name="Li R."/>
            <person name="Bekaert M."/>
        </authorList>
    </citation>
    <scope>NUCLEOTIDE SEQUENCE [LARGE SCALE GENOMIC DNA]</scope>
    <source>
        <strain evidence="3">wild</strain>
    </source>
</reference>
<name>A0A6J8EPI7_MYTCO</name>
<sequence length="224" mass="25436">MVIDPHIEITGVNIRTMPDTMKVLIYSNLVPMALMAITQAICSPNFNPYISLKVWIICVFCFGHIVYSDALWCYQCGDSSKEGPCVTDTAGMEAEYNRRDASLKKPDPDKDKLPYQYLKECLNTSEICVIERIEEQGQTHAYLRDCHNTDRSYSIQDPRFKDLEPSLNHTTCIYEKGSSKRMVCVTICDTDFCNGPQIDGGSILQIKTWLNVLCAVVVIFRQIL</sequence>